<dbReference type="EMBL" id="LT607753">
    <property type="protein sequence ID" value="SCG72875.1"/>
    <property type="molecule type" value="Genomic_DNA"/>
</dbReference>
<accession>A0A1C5JQK5</accession>
<evidence type="ECO:0000313" key="3">
    <source>
        <dbReference type="Proteomes" id="UP000198215"/>
    </source>
</evidence>
<evidence type="ECO:0000313" key="2">
    <source>
        <dbReference type="EMBL" id="SCG72875.1"/>
    </source>
</evidence>
<keyword evidence="3" id="KW-1185">Reference proteome</keyword>
<dbReference type="Proteomes" id="UP000198215">
    <property type="component" value="Chromosome I"/>
</dbReference>
<gene>
    <name evidence="2" type="ORF">GA0070614_5095</name>
</gene>
<protein>
    <submittedName>
        <fullName evidence="2">Uncharacterized protein</fullName>
    </submittedName>
</protein>
<reference evidence="3" key="1">
    <citation type="submission" date="2016-06" db="EMBL/GenBank/DDBJ databases">
        <authorList>
            <person name="Varghese N."/>
            <person name="Submissions Spin"/>
        </authorList>
    </citation>
    <scope>NUCLEOTIDE SEQUENCE [LARGE SCALE GENOMIC DNA]</scope>
    <source>
        <strain evidence="3">DSM 45161</strain>
    </source>
</reference>
<organism evidence="2 3">
    <name type="scientific">Micromonospora coxensis</name>
    <dbReference type="NCBI Taxonomy" id="356852"/>
    <lineage>
        <taxon>Bacteria</taxon>
        <taxon>Bacillati</taxon>
        <taxon>Actinomycetota</taxon>
        <taxon>Actinomycetes</taxon>
        <taxon>Micromonosporales</taxon>
        <taxon>Micromonosporaceae</taxon>
        <taxon>Micromonospora</taxon>
    </lineage>
</organism>
<sequence length="195" mass="20623">MTGGPGAASARATTSSPADEHPGIATPVRPDPARARDPTGGGAGARAYRLGVDDPDGTWREQRQRAVRAHAAAADARRAAEHAEAAELVAAFVAEATRRGLPADRLTALGYDGRSRYRTRLRGWYLDRARTRAVGVDGRFYLLAVPSGLRARLLGAEPAPSAAPLVVGEGGRDGESIPLQTLLNRRLADGDDDRR</sequence>
<proteinExistence type="predicted"/>
<name>A0A1C5JQK5_9ACTN</name>
<feature type="compositionally biased region" description="Low complexity" evidence="1">
    <location>
        <begin position="7"/>
        <end position="17"/>
    </location>
</feature>
<dbReference type="AlphaFoldDB" id="A0A1C5JQK5"/>
<evidence type="ECO:0000256" key="1">
    <source>
        <dbReference type="SAM" id="MobiDB-lite"/>
    </source>
</evidence>
<feature type="region of interest" description="Disordered" evidence="1">
    <location>
        <begin position="1"/>
        <end position="63"/>
    </location>
</feature>